<evidence type="ECO:0000313" key="4">
    <source>
        <dbReference type="EMBL" id="KAL0432940.1"/>
    </source>
</evidence>
<dbReference type="EMBL" id="JACGWN010000009">
    <property type="protein sequence ID" value="KAL0432940.1"/>
    <property type="molecule type" value="Genomic_DNA"/>
</dbReference>
<evidence type="ECO:0000256" key="1">
    <source>
        <dbReference type="ARBA" id="ARBA00007626"/>
    </source>
</evidence>
<comment type="caution">
    <text evidence="4">The sequence shown here is derived from an EMBL/GenBank/DDBJ whole genome shotgun (WGS) entry which is preliminary data.</text>
</comment>
<reference evidence="4" key="1">
    <citation type="submission" date="2020-06" db="EMBL/GenBank/DDBJ databases">
        <authorList>
            <person name="Li T."/>
            <person name="Hu X."/>
            <person name="Zhang T."/>
            <person name="Song X."/>
            <person name="Zhang H."/>
            <person name="Dai N."/>
            <person name="Sheng W."/>
            <person name="Hou X."/>
            <person name="Wei L."/>
        </authorList>
    </citation>
    <scope>NUCLEOTIDE SEQUENCE</scope>
    <source>
        <strain evidence="4">KEN1</strain>
        <tissue evidence="4">Leaf</tissue>
    </source>
</reference>
<dbReference type="Pfam" id="PF12854">
    <property type="entry name" value="PPR_1"/>
    <property type="match status" value="1"/>
</dbReference>
<dbReference type="PANTHER" id="PTHR47938">
    <property type="entry name" value="RESPIRATORY COMPLEX I CHAPERONE (CIA84), PUTATIVE (AFU_ORTHOLOGUE AFUA_2G06020)-RELATED"/>
    <property type="match status" value="1"/>
</dbReference>
<dbReference type="InterPro" id="IPR002885">
    <property type="entry name" value="PPR_rpt"/>
</dbReference>
<dbReference type="PANTHER" id="PTHR47938:SF35">
    <property type="entry name" value="PENTATRICOPEPTIDE REPEAT-CONTAINING PROTEIN 4, MITOCHONDRIAL-RELATED"/>
    <property type="match status" value="1"/>
</dbReference>
<dbReference type="Gene3D" id="1.25.40.10">
    <property type="entry name" value="Tetratricopeptide repeat domain"/>
    <property type="match status" value="2"/>
</dbReference>
<protein>
    <submittedName>
        <fullName evidence="4">Pentatricopeptide repeat-containing protein, mitochondrial</fullName>
    </submittedName>
</protein>
<evidence type="ECO:0000256" key="2">
    <source>
        <dbReference type="ARBA" id="ARBA00022737"/>
    </source>
</evidence>
<dbReference type="Pfam" id="PF13041">
    <property type="entry name" value="PPR_2"/>
    <property type="match status" value="1"/>
</dbReference>
<name>A0AAW2VU37_9LAMI</name>
<dbReference type="PROSITE" id="PS51375">
    <property type="entry name" value="PPR"/>
    <property type="match status" value="3"/>
</dbReference>
<dbReference type="NCBIfam" id="TIGR00756">
    <property type="entry name" value="PPR"/>
    <property type="match status" value="3"/>
</dbReference>
<dbReference type="AlphaFoldDB" id="A0AAW2VU37"/>
<keyword evidence="2" id="KW-0677">Repeat</keyword>
<feature type="repeat" description="PPR" evidence="3">
    <location>
        <begin position="79"/>
        <end position="113"/>
    </location>
</feature>
<reference evidence="4" key="2">
    <citation type="journal article" date="2024" name="Plant">
        <title>Genomic evolution and insights into agronomic trait innovations of Sesamum species.</title>
        <authorList>
            <person name="Miao H."/>
            <person name="Wang L."/>
            <person name="Qu L."/>
            <person name="Liu H."/>
            <person name="Sun Y."/>
            <person name="Le M."/>
            <person name="Wang Q."/>
            <person name="Wei S."/>
            <person name="Zheng Y."/>
            <person name="Lin W."/>
            <person name="Duan Y."/>
            <person name="Cao H."/>
            <person name="Xiong S."/>
            <person name="Wang X."/>
            <person name="Wei L."/>
            <person name="Li C."/>
            <person name="Ma Q."/>
            <person name="Ju M."/>
            <person name="Zhao R."/>
            <person name="Li G."/>
            <person name="Mu C."/>
            <person name="Tian Q."/>
            <person name="Mei H."/>
            <person name="Zhang T."/>
            <person name="Gao T."/>
            <person name="Zhang H."/>
        </authorList>
    </citation>
    <scope>NUCLEOTIDE SEQUENCE</scope>
    <source>
        <strain evidence="4">KEN1</strain>
    </source>
</reference>
<evidence type="ECO:0000256" key="3">
    <source>
        <dbReference type="PROSITE-ProRule" id="PRU00708"/>
    </source>
</evidence>
<dbReference type="Pfam" id="PF01535">
    <property type="entry name" value="PPR"/>
    <property type="match status" value="1"/>
</dbReference>
<dbReference type="InterPro" id="IPR011990">
    <property type="entry name" value="TPR-like_helical_dom_sf"/>
</dbReference>
<feature type="repeat" description="PPR" evidence="3">
    <location>
        <begin position="9"/>
        <end position="43"/>
    </location>
</feature>
<accession>A0AAW2VU37</accession>
<feature type="repeat" description="PPR" evidence="3">
    <location>
        <begin position="44"/>
        <end position="78"/>
    </location>
</feature>
<comment type="similarity">
    <text evidence="1">Belongs to the PPR family. P subfamily.</text>
</comment>
<sequence length="221" mass="24898">MLEYSCAPNVIIYTEMIDGLCKVGKTSEAYKLMLMMEEKGCKPNVVTYTAMLDGLGKAGKVDKSLELFELMTSKGCAPNYITYRVLINHCCTAGRLDEAYQLLEEMKQTYWPSHLANYHKVMEGFSKEFLVSLQLLDEMGSKDSVPLVPVYKVLIDSFQRAGRGLSASGRVDEAFELYADIIGKGEIPEFDVFVDLIKGLLKVNRWEDALLLSESLCYMHN</sequence>
<gene>
    <name evidence="4" type="ORF">Slati_2628300</name>
</gene>
<dbReference type="GO" id="GO:0003729">
    <property type="term" value="F:mRNA binding"/>
    <property type="evidence" value="ECO:0007669"/>
    <property type="project" value="TreeGrafter"/>
</dbReference>
<organism evidence="4">
    <name type="scientific">Sesamum latifolium</name>
    <dbReference type="NCBI Taxonomy" id="2727402"/>
    <lineage>
        <taxon>Eukaryota</taxon>
        <taxon>Viridiplantae</taxon>
        <taxon>Streptophyta</taxon>
        <taxon>Embryophyta</taxon>
        <taxon>Tracheophyta</taxon>
        <taxon>Spermatophyta</taxon>
        <taxon>Magnoliopsida</taxon>
        <taxon>eudicotyledons</taxon>
        <taxon>Gunneridae</taxon>
        <taxon>Pentapetalae</taxon>
        <taxon>asterids</taxon>
        <taxon>lamiids</taxon>
        <taxon>Lamiales</taxon>
        <taxon>Pedaliaceae</taxon>
        <taxon>Sesamum</taxon>
    </lineage>
</organism>
<proteinExistence type="inferred from homology"/>